<evidence type="ECO:0000313" key="1">
    <source>
        <dbReference type="EMBL" id="MBP0464517.1"/>
    </source>
</evidence>
<evidence type="ECO:0000313" key="2">
    <source>
        <dbReference type="Proteomes" id="UP000680815"/>
    </source>
</evidence>
<reference evidence="1 2" key="1">
    <citation type="submission" date="2021-03" db="EMBL/GenBank/DDBJ databases">
        <authorList>
            <person name="So Y."/>
        </authorList>
    </citation>
    <scope>NUCLEOTIDE SEQUENCE [LARGE SCALE GENOMIC DNA]</scope>
    <source>
        <strain evidence="1 2">PWR1</strain>
    </source>
</reference>
<gene>
    <name evidence="1" type="ORF">J5Y09_11425</name>
</gene>
<sequence>MAGLNISSAGVADLALGKEREARAAGADGLDILMSQRSGMDARDIMYLRAFTRERGLMIIVRCPKRSARAFHGTVPAKTFATKGKTNETGTVYGAGGHLMVSDYDMMSVWRATGTGWQKIHVSALTPGAARGPWSAEARDLVREMNSHLVTRLQHGCQDDFHSPNNPGVKMADHFLALKAGEPTYLPDPIHCENYYSAHGLFWPYGVGGKHCGTGPAGSA</sequence>
<dbReference type="Proteomes" id="UP000680815">
    <property type="component" value="Unassembled WGS sequence"/>
</dbReference>
<comment type="caution">
    <text evidence="1">The sequence shown here is derived from an EMBL/GenBank/DDBJ whole genome shotgun (WGS) entry which is preliminary data.</text>
</comment>
<keyword evidence="2" id="KW-1185">Reference proteome</keyword>
<protein>
    <submittedName>
        <fullName evidence="1">Uncharacterized protein</fullName>
    </submittedName>
</protein>
<organism evidence="1 2">
    <name type="scientific">Roseomonas nitratireducens</name>
    <dbReference type="NCBI Taxonomy" id="2820810"/>
    <lineage>
        <taxon>Bacteria</taxon>
        <taxon>Pseudomonadati</taxon>
        <taxon>Pseudomonadota</taxon>
        <taxon>Alphaproteobacteria</taxon>
        <taxon>Acetobacterales</taxon>
        <taxon>Roseomonadaceae</taxon>
        <taxon>Roseomonas</taxon>
    </lineage>
</organism>
<accession>A0ABS4AVD5</accession>
<dbReference type="RefSeq" id="WP_209351891.1">
    <property type="nucleotide sequence ID" value="NZ_JAGIYZ010000010.1"/>
</dbReference>
<dbReference type="EMBL" id="JAGIYZ010000010">
    <property type="protein sequence ID" value="MBP0464517.1"/>
    <property type="molecule type" value="Genomic_DNA"/>
</dbReference>
<proteinExistence type="predicted"/>
<name>A0ABS4AVD5_9PROT</name>